<dbReference type="RefSeq" id="WP_193902214.1">
    <property type="nucleotide sequence ID" value="NZ_CP063450.1"/>
</dbReference>
<evidence type="ECO:0000256" key="1">
    <source>
        <dbReference type="SAM" id="MobiDB-lite"/>
    </source>
</evidence>
<proteinExistence type="predicted"/>
<sequence length="118" mass="12439">MPEGVEVVVEDGFATVTPEPAQRGKVLRALLAAVDHPSQIRTDTSGRRRAYVVLEQDARKAGLLDQRKPAAKKTTVRKAPAKKNPSIGETPTDADDPSSDEPDSDPAAGRPSAPTVSG</sequence>
<dbReference type="AlphaFoldDB" id="A0A7M2XIC3"/>
<feature type="region of interest" description="Disordered" evidence="1">
    <location>
        <begin position="63"/>
        <end position="118"/>
    </location>
</feature>
<evidence type="ECO:0000313" key="3">
    <source>
        <dbReference type="Proteomes" id="UP000593818"/>
    </source>
</evidence>
<evidence type="ECO:0000313" key="2">
    <source>
        <dbReference type="EMBL" id="QOV97163.1"/>
    </source>
</evidence>
<dbReference type="Proteomes" id="UP000593818">
    <property type="component" value="Chromosome"/>
</dbReference>
<keyword evidence="3" id="KW-1185">Reference proteome</keyword>
<name>A0A7M2XIC3_9NOCA</name>
<reference evidence="2 3" key="1">
    <citation type="submission" date="2020-10" db="EMBL/GenBank/DDBJ databases">
        <title>Whole genome sequence of oil-degrading bacteria Rhodococcus pyridinivorans strain 5Ap.</title>
        <authorList>
            <person name="Akhremchuk A.E."/>
            <person name="Valentovich L.N."/>
            <person name="Charniauskaya M.I."/>
            <person name="Bukliarevich H.A."/>
            <person name="Titok M.A."/>
        </authorList>
    </citation>
    <scope>NUCLEOTIDE SEQUENCE [LARGE SCALE GENOMIC DNA]</scope>
    <source>
        <strain evidence="2 3">5Ap</strain>
    </source>
</reference>
<dbReference type="EMBL" id="CP063450">
    <property type="protein sequence ID" value="QOV97163.1"/>
    <property type="molecule type" value="Genomic_DNA"/>
</dbReference>
<feature type="compositionally biased region" description="Acidic residues" evidence="1">
    <location>
        <begin position="92"/>
        <end position="104"/>
    </location>
</feature>
<accession>A0A7M2XIC3</accession>
<feature type="compositionally biased region" description="Basic residues" evidence="1">
    <location>
        <begin position="69"/>
        <end position="81"/>
    </location>
</feature>
<organism evidence="2 3">
    <name type="scientific">Rhodococcus pyridinivorans</name>
    <dbReference type="NCBI Taxonomy" id="103816"/>
    <lineage>
        <taxon>Bacteria</taxon>
        <taxon>Bacillati</taxon>
        <taxon>Actinomycetota</taxon>
        <taxon>Actinomycetes</taxon>
        <taxon>Mycobacteriales</taxon>
        <taxon>Nocardiaceae</taxon>
        <taxon>Rhodococcus</taxon>
    </lineage>
</organism>
<protein>
    <submittedName>
        <fullName evidence="2">Uncharacterized protein</fullName>
    </submittedName>
</protein>
<gene>
    <name evidence="2" type="ORF">INP59_14385</name>
</gene>